<name>A0A9W6T647_CANBO</name>
<sequence>MALKQAVHTNHGNGYYNTDFPHFNPQSVFRHNSNSSTGSVQSNINPSVNYYRAPSQQIAGPNDEVAFSKEIRFNSISSFRSRNLSVMDPLQPVHANVVLTPPQISQVGGPLQQYPSHGSISGVITNGEEQRNEYMIPHGGVQSYPSQQQQQTDHHIAPQRSGTPAMQPVQQQITSPISKDGRSGIPNQGGPRVYPQMEGQLNPNVSALRNTHSLSAPSSTGQIPVSNGQVGKGLKSRSSSATGVNYPQQASLAVGVRHAGSFAHHLSPGNQQGMPQQAVPALEQTTKHHSISTPSGLSLKSQPTTPLHHSQQQQQQQAQQQPTGRSQTPTEDGPDMFDQRKRLSQTNSYSFNNPPRSLPLKQEPARQQVPSIQTLMSSNGINDQSMKHSVSQAPISRHNSSGSLTDLDNPTAKSTRPSIPHNASQYFSVHASNSNPVATTAISQEHFQDQEQQQHQSPHEYPDYSKDTDQHVSHSKPQQIPQPYRHITGVSSSHPPPKFSNTTNWRTIICDTDG</sequence>
<feature type="compositionally biased region" description="Polar residues" evidence="1">
    <location>
        <begin position="368"/>
        <end position="421"/>
    </location>
</feature>
<feature type="compositionally biased region" description="Polar residues" evidence="1">
    <location>
        <begin position="291"/>
        <end position="310"/>
    </location>
</feature>
<evidence type="ECO:0000313" key="3">
    <source>
        <dbReference type="Proteomes" id="UP001165120"/>
    </source>
</evidence>
<feature type="compositionally biased region" description="Polar residues" evidence="1">
    <location>
        <begin position="199"/>
        <end position="229"/>
    </location>
</feature>
<feature type="region of interest" description="Disordered" evidence="1">
    <location>
        <begin position="447"/>
        <end position="514"/>
    </location>
</feature>
<reference evidence="2" key="1">
    <citation type="submission" date="2023-04" db="EMBL/GenBank/DDBJ databases">
        <title>Candida boidinii NBRC 10035.</title>
        <authorList>
            <person name="Ichikawa N."/>
            <person name="Sato H."/>
            <person name="Tonouchi N."/>
        </authorList>
    </citation>
    <scope>NUCLEOTIDE SEQUENCE</scope>
    <source>
        <strain evidence="2">NBRC 10035</strain>
    </source>
</reference>
<evidence type="ECO:0000313" key="2">
    <source>
        <dbReference type="EMBL" id="GME76913.1"/>
    </source>
</evidence>
<dbReference type="EMBL" id="BSXN01002546">
    <property type="protein sequence ID" value="GME76913.1"/>
    <property type="molecule type" value="Genomic_DNA"/>
</dbReference>
<protein>
    <submittedName>
        <fullName evidence="2">Unnamed protein product</fullName>
    </submittedName>
</protein>
<feature type="region of interest" description="Disordered" evidence="1">
    <location>
        <begin position="142"/>
        <end position="244"/>
    </location>
</feature>
<feature type="compositionally biased region" description="Basic and acidic residues" evidence="1">
    <location>
        <begin position="457"/>
        <end position="472"/>
    </location>
</feature>
<gene>
    <name evidence="2" type="ORF">Cboi02_000535500</name>
</gene>
<feature type="compositionally biased region" description="Polar residues" evidence="1">
    <location>
        <begin position="160"/>
        <end position="177"/>
    </location>
</feature>
<dbReference type="Proteomes" id="UP001165120">
    <property type="component" value="Unassembled WGS sequence"/>
</dbReference>
<comment type="caution">
    <text evidence="2">The sequence shown here is derived from an EMBL/GenBank/DDBJ whole genome shotgun (WGS) entry which is preliminary data.</text>
</comment>
<feature type="compositionally biased region" description="Polar residues" evidence="1">
    <location>
        <begin position="344"/>
        <end position="355"/>
    </location>
</feature>
<organism evidence="2 3">
    <name type="scientific">Candida boidinii</name>
    <name type="common">Yeast</name>
    <dbReference type="NCBI Taxonomy" id="5477"/>
    <lineage>
        <taxon>Eukaryota</taxon>
        <taxon>Fungi</taxon>
        <taxon>Dikarya</taxon>
        <taxon>Ascomycota</taxon>
        <taxon>Saccharomycotina</taxon>
        <taxon>Pichiomycetes</taxon>
        <taxon>Pichiales</taxon>
        <taxon>Pichiaceae</taxon>
        <taxon>Ogataea</taxon>
        <taxon>Ogataea/Candida clade</taxon>
    </lineage>
</organism>
<proteinExistence type="predicted"/>
<keyword evidence="3" id="KW-1185">Reference proteome</keyword>
<evidence type="ECO:0000256" key="1">
    <source>
        <dbReference type="SAM" id="MobiDB-lite"/>
    </source>
</evidence>
<accession>A0A9W6T647</accession>
<feature type="region of interest" description="Disordered" evidence="1">
    <location>
        <begin position="263"/>
        <end position="421"/>
    </location>
</feature>
<feature type="compositionally biased region" description="Polar residues" evidence="1">
    <location>
        <begin position="489"/>
        <end position="506"/>
    </location>
</feature>
<dbReference type="AlphaFoldDB" id="A0A9W6T647"/>
<feature type="compositionally biased region" description="Low complexity" evidence="1">
    <location>
        <begin position="311"/>
        <end position="321"/>
    </location>
</feature>